<proteinExistence type="predicted"/>
<organism evidence="2 3">
    <name type="scientific">Clostridium kluyveri</name>
    <dbReference type="NCBI Taxonomy" id="1534"/>
    <lineage>
        <taxon>Bacteria</taxon>
        <taxon>Bacillati</taxon>
        <taxon>Bacillota</taxon>
        <taxon>Clostridia</taxon>
        <taxon>Eubacteriales</taxon>
        <taxon>Clostridiaceae</taxon>
        <taxon>Clostridium</taxon>
    </lineage>
</organism>
<sequence>MKNLIKRMISNKLYIGCLVIVFIQYIIRINYVKQSLFNTMSISTISEYSLLILAILGATLLAGTILFIVIYVFILVFKNFILPIWEKLFSFLRK</sequence>
<reference evidence="2 3" key="1">
    <citation type="submission" date="2016-12" db="EMBL/GenBank/DDBJ databases">
        <title>Complete genome sequence of Clostridium kluyveri JZZ isolated from the pit mud of a Chinese flavor liquor-making factory.</title>
        <authorList>
            <person name="Wang Y."/>
        </authorList>
    </citation>
    <scope>NUCLEOTIDE SEQUENCE [LARGE SCALE GENOMIC DNA]</scope>
    <source>
        <strain evidence="2 3">JZZ</strain>
    </source>
</reference>
<dbReference type="AlphaFoldDB" id="A0A1L5F406"/>
<name>A0A1L5F406_CLOKL</name>
<dbReference type="OrthoDB" id="9972919at2"/>
<dbReference type="Proteomes" id="UP000184604">
    <property type="component" value="Chromosome"/>
</dbReference>
<dbReference type="EMBL" id="CP018335">
    <property type="protein sequence ID" value="APM37682.1"/>
    <property type="molecule type" value="Genomic_DNA"/>
</dbReference>
<protein>
    <submittedName>
        <fullName evidence="2">Uncharacterized protein</fullName>
    </submittedName>
</protein>
<keyword evidence="1" id="KW-1133">Transmembrane helix</keyword>
<accession>A0A1L5F406</accession>
<feature type="transmembrane region" description="Helical" evidence="1">
    <location>
        <begin position="12"/>
        <end position="31"/>
    </location>
</feature>
<evidence type="ECO:0000313" key="3">
    <source>
        <dbReference type="Proteomes" id="UP000184604"/>
    </source>
</evidence>
<evidence type="ECO:0000313" key="2">
    <source>
        <dbReference type="EMBL" id="APM37682.1"/>
    </source>
</evidence>
<keyword evidence="1" id="KW-0472">Membrane</keyword>
<feature type="transmembrane region" description="Helical" evidence="1">
    <location>
        <begin position="51"/>
        <end position="77"/>
    </location>
</feature>
<gene>
    <name evidence="2" type="ORF">BS101_02410</name>
</gene>
<keyword evidence="1" id="KW-0812">Transmembrane</keyword>
<evidence type="ECO:0000256" key="1">
    <source>
        <dbReference type="SAM" id="Phobius"/>
    </source>
</evidence>
<dbReference type="RefSeq" id="WP_073537370.1">
    <property type="nucleotide sequence ID" value="NZ_CP018335.1"/>
</dbReference>